<dbReference type="Gene3D" id="3.30.1520.10">
    <property type="entry name" value="Phox-like domain"/>
    <property type="match status" value="1"/>
</dbReference>
<sequence length="166" mass="18120">TQIYGIQIRCPACGVSNNTANGNNCTECGSMLTAAAGEHGSAADHRYYGARTRSMSTLALSTPPGTFTMDGARVSIHGGFFQCGMHGTQMLQDENYAEYTVYVLRCGWQPKESSAPTYWLISHRFSVFEKLHKDLKHKIPPTVAALPSFPRKHRLGGMFAGRTGNS</sequence>
<dbReference type="EMBL" id="VJMI01012862">
    <property type="protein sequence ID" value="KAF0749153.1"/>
    <property type="molecule type" value="Genomic_DNA"/>
</dbReference>
<feature type="non-terminal residue" evidence="2">
    <location>
        <position position="166"/>
    </location>
</feature>
<evidence type="ECO:0000313" key="2">
    <source>
        <dbReference type="EMBL" id="KAF0749153.1"/>
    </source>
</evidence>
<dbReference type="VEuPathDB" id="FungiDB:H257_06392"/>
<name>A0A6A5AIB7_APHAT</name>
<protein>
    <recommendedName>
        <fullName evidence="1">PX domain-containing protein</fullName>
    </recommendedName>
</protein>
<proteinExistence type="predicted"/>
<evidence type="ECO:0000313" key="3">
    <source>
        <dbReference type="Proteomes" id="UP000469452"/>
    </source>
</evidence>
<dbReference type="AlphaFoldDB" id="A0A6A5AIB7"/>
<reference evidence="2 3" key="1">
    <citation type="submission" date="2019-06" db="EMBL/GenBank/DDBJ databases">
        <title>Genomics analysis of Aphanomyces spp. identifies a new class of oomycete effector associated with host adaptation.</title>
        <authorList>
            <person name="Gaulin E."/>
        </authorList>
    </citation>
    <scope>NUCLEOTIDE SEQUENCE [LARGE SCALE GENOMIC DNA]</scope>
    <source>
        <strain evidence="2 3">E</strain>
    </source>
</reference>
<accession>A0A6A5AIB7</accession>
<dbReference type="SUPFAM" id="SSF64268">
    <property type="entry name" value="PX domain"/>
    <property type="match status" value="1"/>
</dbReference>
<dbReference type="InterPro" id="IPR001683">
    <property type="entry name" value="PX_dom"/>
</dbReference>
<organism evidence="2 3">
    <name type="scientific">Aphanomyces astaci</name>
    <name type="common">Crayfish plague agent</name>
    <dbReference type="NCBI Taxonomy" id="112090"/>
    <lineage>
        <taxon>Eukaryota</taxon>
        <taxon>Sar</taxon>
        <taxon>Stramenopiles</taxon>
        <taxon>Oomycota</taxon>
        <taxon>Saprolegniomycetes</taxon>
        <taxon>Saprolegniales</taxon>
        <taxon>Verrucalvaceae</taxon>
        <taxon>Aphanomyces</taxon>
    </lineage>
</organism>
<dbReference type="CDD" id="cd06093">
    <property type="entry name" value="PX_domain"/>
    <property type="match status" value="1"/>
</dbReference>
<dbReference type="PROSITE" id="PS50195">
    <property type="entry name" value="PX"/>
    <property type="match status" value="1"/>
</dbReference>
<evidence type="ECO:0000259" key="1">
    <source>
        <dbReference type="PROSITE" id="PS50195"/>
    </source>
</evidence>
<feature type="non-terminal residue" evidence="2">
    <location>
        <position position="1"/>
    </location>
</feature>
<feature type="domain" description="PX" evidence="1">
    <location>
        <begin position="80"/>
        <end position="166"/>
    </location>
</feature>
<dbReference type="Proteomes" id="UP000469452">
    <property type="component" value="Unassembled WGS sequence"/>
</dbReference>
<dbReference type="InterPro" id="IPR036871">
    <property type="entry name" value="PX_dom_sf"/>
</dbReference>
<dbReference type="GO" id="GO:0035091">
    <property type="term" value="F:phosphatidylinositol binding"/>
    <property type="evidence" value="ECO:0007669"/>
    <property type="project" value="InterPro"/>
</dbReference>
<gene>
    <name evidence="2" type="ORF">AaE_007120</name>
</gene>
<dbReference type="Pfam" id="PF00787">
    <property type="entry name" value="PX"/>
    <property type="match status" value="1"/>
</dbReference>
<comment type="caution">
    <text evidence="2">The sequence shown here is derived from an EMBL/GenBank/DDBJ whole genome shotgun (WGS) entry which is preliminary data.</text>
</comment>